<dbReference type="Proteomes" id="UP000245474">
    <property type="component" value="Unassembled WGS sequence"/>
</dbReference>
<dbReference type="EMBL" id="QFFI01000004">
    <property type="protein sequence ID" value="PWG64843.1"/>
    <property type="molecule type" value="Genomic_DNA"/>
</dbReference>
<dbReference type="Gene3D" id="3.90.70.10">
    <property type="entry name" value="Cysteine proteinases"/>
    <property type="match status" value="1"/>
</dbReference>
<keyword evidence="4" id="KW-1185">Reference proteome</keyword>
<sequence>MSRMSGLIVLCALALTALSVPHASDARSPALRAMDLARTPSLVSLTERRWQRVVGQQYDFSCGSAAVATLLSYHYELPRNEASVFEAMYATGDQALIRREGFSMLDLKRYLDGLGLQADGFRMDLDQLAAIGVPAIALVNTNGYRHFVVIKGVRGDEVLVGDPAGGLAVVPRALMESIWNGILLAARGRIDVARAHFNHPADWAVRPDAPLPAGRRLPGLPLHGIDLPGLNEFGR</sequence>
<feature type="signal peptide" evidence="1">
    <location>
        <begin position="1"/>
        <end position="23"/>
    </location>
</feature>
<feature type="chain" id="PRO_5015477029" evidence="1">
    <location>
        <begin position="24"/>
        <end position="235"/>
    </location>
</feature>
<dbReference type="GO" id="GO:0016020">
    <property type="term" value="C:membrane"/>
    <property type="evidence" value="ECO:0007669"/>
    <property type="project" value="InterPro"/>
</dbReference>
<comment type="caution">
    <text evidence="3">The sequence shown here is derived from an EMBL/GenBank/DDBJ whole genome shotgun (WGS) entry which is preliminary data.</text>
</comment>
<dbReference type="OrthoDB" id="13401at2"/>
<dbReference type="GO" id="GO:0006508">
    <property type="term" value="P:proteolysis"/>
    <property type="evidence" value="ECO:0007669"/>
    <property type="project" value="InterPro"/>
</dbReference>
<evidence type="ECO:0000313" key="3">
    <source>
        <dbReference type="EMBL" id="PWG64843.1"/>
    </source>
</evidence>
<evidence type="ECO:0000313" key="4">
    <source>
        <dbReference type="Proteomes" id="UP000245474"/>
    </source>
</evidence>
<dbReference type="PROSITE" id="PS50990">
    <property type="entry name" value="PEPTIDASE_C39"/>
    <property type="match status" value="1"/>
</dbReference>
<reference evidence="3 4" key="1">
    <citation type="submission" date="2018-05" db="EMBL/GenBank/DDBJ databases">
        <title>Spiribacter halobius sp. nov., a moderately halophilic bacterium isolated from marine solar saltern.</title>
        <authorList>
            <person name="Zheng W.-S."/>
            <person name="Lu D.-C."/>
            <person name="Du Z.-J."/>
        </authorList>
    </citation>
    <scope>NUCLEOTIDE SEQUENCE [LARGE SCALE GENOMIC DNA]</scope>
    <source>
        <strain evidence="3 4">E85</strain>
    </source>
</reference>
<evidence type="ECO:0000259" key="2">
    <source>
        <dbReference type="PROSITE" id="PS50990"/>
    </source>
</evidence>
<dbReference type="Pfam" id="PF03412">
    <property type="entry name" value="Peptidase_C39"/>
    <property type="match status" value="1"/>
</dbReference>
<dbReference type="RefSeq" id="WP_109676252.1">
    <property type="nucleotide sequence ID" value="NZ_CP086615.1"/>
</dbReference>
<evidence type="ECO:0000256" key="1">
    <source>
        <dbReference type="SAM" id="SignalP"/>
    </source>
</evidence>
<name>A0A2U2N6Y9_9GAMM</name>
<dbReference type="CDD" id="cd02423">
    <property type="entry name" value="Peptidase_C39G"/>
    <property type="match status" value="1"/>
</dbReference>
<keyword evidence="1" id="KW-0732">Signal</keyword>
<dbReference type="AlphaFoldDB" id="A0A2U2N6Y9"/>
<accession>A0A2U2N6Y9</accession>
<proteinExistence type="predicted"/>
<organism evidence="3 4">
    <name type="scientific">Sediminicurvatus halobius</name>
    <dbReference type="NCBI Taxonomy" id="2182432"/>
    <lineage>
        <taxon>Bacteria</taxon>
        <taxon>Pseudomonadati</taxon>
        <taxon>Pseudomonadota</taxon>
        <taxon>Gammaproteobacteria</taxon>
        <taxon>Chromatiales</taxon>
        <taxon>Ectothiorhodospiraceae</taxon>
        <taxon>Sediminicurvatus</taxon>
    </lineage>
</organism>
<protein>
    <submittedName>
        <fullName evidence="3">Peptidase C39</fullName>
    </submittedName>
</protein>
<feature type="domain" description="Peptidase C39" evidence="2">
    <location>
        <begin position="56"/>
        <end position="186"/>
    </location>
</feature>
<gene>
    <name evidence="3" type="ORF">DEM34_03330</name>
</gene>
<dbReference type="GO" id="GO:0008233">
    <property type="term" value="F:peptidase activity"/>
    <property type="evidence" value="ECO:0007669"/>
    <property type="project" value="InterPro"/>
</dbReference>
<dbReference type="InterPro" id="IPR005074">
    <property type="entry name" value="Peptidase_C39"/>
</dbReference>
<dbReference type="GO" id="GO:0005524">
    <property type="term" value="F:ATP binding"/>
    <property type="evidence" value="ECO:0007669"/>
    <property type="project" value="InterPro"/>
</dbReference>